<evidence type="ECO:0000256" key="6">
    <source>
        <dbReference type="SAM" id="MobiDB-lite"/>
    </source>
</evidence>
<dbReference type="OrthoDB" id="410267at2759"/>
<dbReference type="Pfam" id="PF23262">
    <property type="entry name" value="NFD4_C"/>
    <property type="match status" value="1"/>
</dbReference>
<feature type="transmembrane region" description="Helical" evidence="7">
    <location>
        <begin position="509"/>
        <end position="528"/>
    </location>
</feature>
<feature type="transmembrane region" description="Helical" evidence="7">
    <location>
        <begin position="354"/>
        <end position="372"/>
    </location>
</feature>
<dbReference type="PANTHER" id="PTHR21576">
    <property type="entry name" value="UNCHARACTERIZED NODULIN-LIKE PROTEIN"/>
    <property type="match status" value="1"/>
</dbReference>
<reference evidence="10 12" key="1">
    <citation type="journal article" date="2017" name="Nature">
        <title>The sunflower genome provides insights into oil metabolism, flowering and Asterid evolution.</title>
        <authorList>
            <person name="Badouin H."/>
            <person name="Gouzy J."/>
            <person name="Grassa C.J."/>
            <person name="Murat F."/>
            <person name="Staton S.E."/>
            <person name="Cottret L."/>
            <person name="Lelandais-Briere C."/>
            <person name="Owens G.L."/>
            <person name="Carrere S."/>
            <person name="Mayjonade B."/>
            <person name="Legrand L."/>
            <person name="Gill N."/>
            <person name="Kane N.C."/>
            <person name="Bowers J.E."/>
            <person name="Hubner S."/>
            <person name="Bellec A."/>
            <person name="Berard A."/>
            <person name="Berges H."/>
            <person name="Blanchet N."/>
            <person name="Boniface M.C."/>
            <person name="Brunel D."/>
            <person name="Catrice O."/>
            <person name="Chaidir N."/>
            <person name="Claudel C."/>
            <person name="Donnadieu C."/>
            <person name="Faraut T."/>
            <person name="Fievet G."/>
            <person name="Helmstetter N."/>
            <person name="King M."/>
            <person name="Knapp S.J."/>
            <person name="Lai Z."/>
            <person name="Le Paslier M.C."/>
            <person name="Lippi Y."/>
            <person name="Lorenzon L."/>
            <person name="Mandel J.R."/>
            <person name="Marage G."/>
            <person name="Marchand G."/>
            <person name="Marquand E."/>
            <person name="Bret-Mestries E."/>
            <person name="Morien E."/>
            <person name="Nambeesan S."/>
            <person name="Nguyen T."/>
            <person name="Pegot-Espagnet P."/>
            <person name="Pouilly N."/>
            <person name="Raftis F."/>
            <person name="Sallet E."/>
            <person name="Schiex T."/>
            <person name="Thomas J."/>
            <person name="Vandecasteele C."/>
            <person name="Vares D."/>
            <person name="Vear F."/>
            <person name="Vautrin S."/>
            <person name="Crespi M."/>
            <person name="Mangin B."/>
            <person name="Burke J.M."/>
            <person name="Salse J."/>
            <person name="Munos S."/>
            <person name="Vincourt P."/>
            <person name="Rieseberg L.H."/>
            <person name="Langlade N.B."/>
        </authorList>
    </citation>
    <scope>NUCLEOTIDE SEQUENCE [LARGE SCALE GENOMIC DNA]</scope>
    <source>
        <strain evidence="12">cv. SF193</strain>
        <tissue evidence="10">Leaves</tissue>
    </source>
</reference>
<gene>
    <name evidence="11" type="ORF">HannXRQ_Chr08g0212151</name>
    <name evidence="10" type="ORF">HanXRQr2_Chr14g0627241</name>
</gene>
<evidence type="ECO:0000256" key="7">
    <source>
        <dbReference type="SAM" id="Phobius"/>
    </source>
</evidence>
<dbReference type="Gramene" id="mRNA:HanXRQr2_Chr14g0627241">
    <property type="protein sequence ID" value="CDS:HanXRQr2_Chr14g0627241.1"/>
    <property type="gene ID" value="HanXRQr2_Chr14g0627241"/>
</dbReference>
<organism evidence="11 12">
    <name type="scientific">Helianthus annuus</name>
    <name type="common">Common sunflower</name>
    <dbReference type="NCBI Taxonomy" id="4232"/>
    <lineage>
        <taxon>Eukaryota</taxon>
        <taxon>Viridiplantae</taxon>
        <taxon>Streptophyta</taxon>
        <taxon>Embryophyta</taxon>
        <taxon>Tracheophyta</taxon>
        <taxon>Spermatophyta</taxon>
        <taxon>Magnoliopsida</taxon>
        <taxon>eudicotyledons</taxon>
        <taxon>Gunneridae</taxon>
        <taxon>Pentapetalae</taxon>
        <taxon>asterids</taxon>
        <taxon>campanulids</taxon>
        <taxon>Asterales</taxon>
        <taxon>Asteraceae</taxon>
        <taxon>Asteroideae</taxon>
        <taxon>Heliantheae alliance</taxon>
        <taxon>Heliantheae</taxon>
        <taxon>Helianthus</taxon>
    </lineage>
</organism>
<dbReference type="GO" id="GO:0016020">
    <property type="term" value="C:membrane"/>
    <property type="evidence" value="ECO:0000318"/>
    <property type="project" value="GO_Central"/>
</dbReference>
<feature type="transmembrane region" description="Helical" evidence="7">
    <location>
        <begin position="110"/>
        <end position="133"/>
    </location>
</feature>
<sequence>MKQISSFSLHLIKGRWSMFFASVLIMSLSGAGYIFALYSGEIKTTLGYDQSTLNLVSTFKDLGGTVGIMSGLINEISPPWVVLLLGAAMSFSGYFMIWLPVTGKIAKPPVWQMCLFIFIGANSQTFANTGALVTCVTNFPQGRGAVLGLLKGFVGLSGAIISQLYHAFYGHDPKSLILFIGWLPAVVSLVFLPIIRVLKPVRHRNDLKILYNFLYVSLGLAGFLMAIIIAQHSFQFSKAEYAATAAVVVTLLLAPMAIVIREELKLWKANQDQMVDRLPTKSIAEDICSKTPLEKEVSCWRTAFTPPERGEDFTILQALFSMDMLLLFAATAFGVGGVLTAIDNLAQIGQSLGYKKATISTFVSLVSIWNYLGRVGAGFVSEVLYVKYKFPRPLMLTIVLCIACVGHLLIAFGASSGLYFSSVVMGFCNGAQWPLIFAIISEICGLKYYSTLLNWGAAAIPVGTYVLNVVVAGRLYDKEAERQMREKGMVRKAGQDLICMGVECYRTSFFIITGATVFACLLSIILVVRTTDLYRGDIYRKFRDEEEVERKTGEDNSKAIRYGGRPRCVAVRRRSQHRAAPRPELRPRRQRPFFAVRDDPPGGPHPRRRSQHHAAHPVELRPPSPVRLHTV</sequence>
<keyword evidence="3 7" id="KW-1133">Transmembrane helix</keyword>
<evidence type="ECO:0000313" key="11">
    <source>
        <dbReference type="EMBL" id="OTG17433.1"/>
    </source>
</evidence>
<feature type="transmembrane region" description="Helical" evidence="7">
    <location>
        <begin position="145"/>
        <end position="165"/>
    </location>
</feature>
<keyword evidence="4 7" id="KW-0472">Membrane</keyword>
<dbReference type="Gene3D" id="1.20.1250.20">
    <property type="entry name" value="MFS general substrate transporter like domains"/>
    <property type="match status" value="1"/>
</dbReference>
<feature type="transmembrane region" description="Helical" evidence="7">
    <location>
        <begin position="393"/>
        <end position="412"/>
    </location>
</feature>
<comment type="subcellular location">
    <subcellularLocation>
        <location evidence="1">Membrane</location>
        <topology evidence="1">Multi-pass membrane protein</topology>
    </subcellularLocation>
</comment>
<dbReference type="EMBL" id="MNCJ02000329">
    <property type="protein sequence ID" value="KAF5767681.1"/>
    <property type="molecule type" value="Genomic_DNA"/>
</dbReference>
<dbReference type="STRING" id="4232.A0A251U354"/>
<feature type="transmembrane region" description="Helical" evidence="7">
    <location>
        <begin position="177"/>
        <end position="198"/>
    </location>
</feature>
<dbReference type="SUPFAM" id="SSF103473">
    <property type="entry name" value="MFS general substrate transporter"/>
    <property type="match status" value="1"/>
</dbReference>
<feature type="transmembrane region" description="Helical" evidence="7">
    <location>
        <begin position="324"/>
        <end position="342"/>
    </location>
</feature>
<feature type="region of interest" description="Disordered" evidence="6">
    <location>
        <begin position="570"/>
        <end position="631"/>
    </location>
</feature>
<protein>
    <submittedName>
        <fullName evidence="10">Major facilitator superfamily, MFS transporter superfamily</fullName>
    </submittedName>
    <submittedName>
        <fullName evidence="11">Putative nodulin-like, Major facilitator superfamily domain protein</fullName>
    </submittedName>
</protein>
<dbReference type="Proteomes" id="UP000215914">
    <property type="component" value="Chromosome 8"/>
</dbReference>
<reference evidence="10" key="3">
    <citation type="submission" date="2020-06" db="EMBL/GenBank/DDBJ databases">
        <title>Helianthus annuus Genome sequencing and assembly Release 2.</title>
        <authorList>
            <person name="Gouzy J."/>
            <person name="Langlade N."/>
            <person name="Munos S."/>
        </authorList>
    </citation>
    <scope>NUCLEOTIDE SEQUENCE</scope>
    <source>
        <tissue evidence="10">Leaves</tissue>
    </source>
</reference>
<feature type="transmembrane region" description="Helical" evidence="7">
    <location>
        <begin position="452"/>
        <end position="476"/>
    </location>
</feature>
<evidence type="ECO:0000256" key="1">
    <source>
        <dbReference type="ARBA" id="ARBA00004141"/>
    </source>
</evidence>
<feature type="domain" description="NFD4 C-terminal" evidence="9">
    <location>
        <begin position="319"/>
        <end position="533"/>
    </location>
</feature>
<feature type="compositionally biased region" description="Basic residues" evidence="6">
    <location>
        <begin position="605"/>
        <end position="615"/>
    </location>
</feature>
<accession>A0A251U354</accession>
<reference evidence="11" key="2">
    <citation type="submission" date="2017-02" db="EMBL/GenBank/DDBJ databases">
        <title>Sunflower complete genome.</title>
        <authorList>
            <person name="Langlade N."/>
            <person name="Munos S."/>
        </authorList>
    </citation>
    <scope>NUCLEOTIDE SEQUENCE [LARGE SCALE GENOMIC DNA]</scope>
    <source>
        <tissue evidence="11">Leaves</tissue>
    </source>
</reference>
<feature type="transmembrane region" description="Helical" evidence="7">
    <location>
        <begin position="80"/>
        <end position="98"/>
    </location>
</feature>
<evidence type="ECO:0000313" key="12">
    <source>
        <dbReference type="Proteomes" id="UP000215914"/>
    </source>
</evidence>
<feature type="transmembrane region" description="Helical" evidence="7">
    <location>
        <begin position="241"/>
        <end position="260"/>
    </location>
</feature>
<dbReference type="CDD" id="cd17354">
    <property type="entry name" value="MFS_Mch1p_like"/>
    <property type="match status" value="1"/>
</dbReference>
<dbReference type="AlphaFoldDB" id="A0A251U354"/>
<feature type="transmembrane region" description="Helical" evidence="7">
    <location>
        <begin position="210"/>
        <end position="229"/>
    </location>
</feature>
<feature type="compositionally biased region" description="Basic residues" evidence="6">
    <location>
        <begin position="570"/>
        <end position="580"/>
    </location>
</feature>
<keyword evidence="12" id="KW-1185">Reference proteome</keyword>
<feature type="domain" description="Nodulin-like" evidence="8">
    <location>
        <begin position="15"/>
        <end position="260"/>
    </location>
</feature>
<keyword evidence="2 7" id="KW-0812">Transmembrane</keyword>
<comment type="similarity">
    <text evidence="5">Belongs to the major facilitator superfamily. Phosphate:H(+) symporter (TC 2.A.1.9) family.</text>
</comment>
<evidence type="ECO:0000256" key="2">
    <source>
        <dbReference type="ARBA" id="ARBA00022692"/>
    </source>
</evidence>
<evidence type="ECO:0000259" key="8">
    <source>
        <dbReference type="Pfam" id="PF06813"/>
    </source>
</evidence>
<proteinExistence type="inferred from homology"/>
<evidence type="ECO:0000256" key="3">
    <source>
        <dbReference type="ARBA" id="ARBA00022989"/>
    </source>
</evidence>
<name>A0A251U354_HELAN</name>
<dbReference type="PANTHER" id="PTHR21576:SF122">
    <property type="entry name" value="MFS TRANSPORTER"/>
    <property type="match status" value="1"/>
</dbReference>
<dbReference type="InterPro" id="IPR036259">
    <property type="entry name" value="MFS_trans_sf"/>
</dbReference>
<dbReference type="EMBL" id="CM007897">
    <property type="protein sequence ID" value="OTG17433.1"/>
    <property type="molecule type" value="Genomic_DNA"/>
</dbReference>
<dbReference type="InParanoid" id="A0A251U354"/>
<evidence type="ECO:0000256" key="4">
    <source>
        <dbReference type="ARBA" id="ARBA00023136"/>
    </source>
</evidence>
<evidence type="ECO:0000259" key="9">
    <source>
        <dbReference type="Pfam" id="PF23262"/>
    </source>
</evidence>
<evidence type="ECO:0000313" key="10">
    <source>
        <dbReference type="EMBL" id="KAF5767681.1"/>
    </source>
</evidence>
<dbReference type="InterPro" id="IPR056555">
    <property type="entry name" value="NFD4_C"/>
</dbReference>
<evidence type="ECO:0000256" key="5">
    <source>
        <dbReference type="ARBA" id="ARBA00044504"/>
    </source>
</evidence>
<feature type="transmembrane region" description="Helical" evidence="7">
    <location>
        <begin position="418"/>
        <end position="440"/>
    </location>
</feature>
<dbReference type="InterPro" id="IPR010658">
    <property type="entry name" value="Nodulin-like"/>
</dbReference>
<feature type="transmembrane region" description="Helical" evidence="7">
    <location>
        <begin position="16"/>
        <end position="38"/>
    </location>
</feature>
<dbReference type="Pfam" id="PF06813">
    <property type="entry name" value="Nodulin-like"/>
    <property type="match status" value="1"/>
</dbReference>